<proteinExistence type="inferred from homology"/>
<dbReference type="EMBL" id="JBBPBM010000005">
    <property type="protein sequence ID" value="KAK8584517.1"/>
    <property type="molecule type" value="Genomic_DNA"/>
</dbReference>
<sequence>MGSRRSNVGFGEDRRREVGARVEEIDGYFMLKEKFREGINPQEKVKIDKDPLKLFMEGGINELANMSLEEIEKYKHTNDDIDVRLKWLDFFHRRKHNYGRFMMRLKLPNGVTTSVQT</sequence>
<keyword evidence="2" id="KW-0004">4Fe-4S</keyword>
<evidence type="ECO:0000256" key="3">
    <source>
        <dbReference type="ARBA" id="ARBA00022617"/>
    </source>
</evidence>
<keyword evidence="3" id="KW-0349">Heme</keyword>
<dbReference type="PANTHER" id="PTHR32439">
    <property type="entry name" value="FERREDOXIN--NITRITE REDUCTASE, CHLOROPLASTIC"/>
    <property type="match status" value="1"/>
</dbReference>
<keyword evidence="3" id="KW-0479">Metal-binding</keyword>
<dbReference type="PANTHER" id="PTHR32439:SF0">
    <property type="entry name" value="FERREDOXIN--NITRITE REDUCTASE, CHLOROPLASTIC"/>
    <property type="match status" value="1"/>
</dbReference>
<evidence type="ECO:0000313" key="5">
    <source>
        <dbReference type="EMBL" id="KAK8584517.1"/>
    </source>
</evidence>
<dbReference type="InterPro" id="IPR051329">
    <property type="entry name" value="NIR_SIR_4Fe-4S"/>
</dbReference>
<keyword evidence="3" id="KW-0408">Iron</keyword>
<reference evidence="5 6" key="1">
    <citation type="journal article" date="2024" name="G3 (Bethesda)">
        <title>Genome assembly of Hibiscus sabdariffa L. provides insights into metabolisms of medicinal natural products.</title>
        <authorList>
            <person name="Kim T."/>
        </authorList>
    </citation>
    <scope>NUCLEOTIDE SEQUENCE [LARGE SCALE GENOMIC DNA]</scope>
    <source>
        <strain evidence="5">TK-2024</strain>
        <tissue evidence="5">Old leaves</tissue>
    </source>
</reference>
<evidence type="ECO:0000313" key="6">
    <source>
        <dbReference type="Proteomes" id="UP001472677"/>
    </source>
</evidence>
<comment type="caution">
    <text evidence="5">The sequence shown here is derived from an EMBL/GenBank/DDBJ whole genome shotgun (WGS) entry which is preliminary data.</text>
</comment>
<accession>A0ABR2FQW9</accession>
<dbReference type="Proteomes" id="UP001472677">
    <property type="component" value="Unassembled WGS sequence"/>
</dbReference>
<protein>
    <submittedName>
        <fullName evidence="5">Uncharacterized protein</fullName>
    </submittedName>
</protein>
<evidence type="ECO:0000256" key="1">
    <source>
        <dbReference type="ARBA" id="ARBA00010429"/>
    </source>
</evidence>
<dbReference type="SUPFAM" id="SSF55124">
    <property type="entry name" value="Nitrite/Sulfite reductase N-terminal domain-like"/>
    <property type="match status" value="1"/>
</dbReference>
<organism evidence="5 6">
    <name type="scientific">Hibiscus sabdariffa</name>
    <name type="common">roselle</name>
    <dbReference type="NCBI Taxonomy" id="183260"/>
    <lineage>
        <taxon>Eukaryota</taxon>
        <taxon>Viridiplantae</taxon>
        <taxon>Streptophyta</taxon>
        <taxon>Embryophyta</taxon>
        <taxon>Tracheophyta</taxon>
        <taxon>Spermatophyta</taxon>
        <taxon>Magnoliopsida</taxon>
        <taxon>eudicotyledons</taxon>
        <taxon>Gunneridae</taxon>
        <taxon>Pentapetalae</taxon>
        <taxon>rosids</taxon>
        <taxon>malvids</taxon>
        <taxon>Malvales</taxon>
        <taxon>Malvaceae</taxon>
        <taxon>Malvoideae</taxon>
        <taxon>Hibiscus</taxon>
    </lineage>
</organism>
<keyword evidence="6" id="KW-1185">Reference proteome</keyword>
<comment type="similarity">
    <text evidence="1">Belongs to the nitrite and sulfite reductase 4Fe-4S domain family.</text>
</comment>
<evidence type="ECO:0000256" key="4">
    <source>
        <dbReference type="ARBA" id="ARBA00023002"/>
    </source>
</evidence>
<name>A0ABR2FQW9_9ROSI</name>
<gene>
    <name evidence="5" type="ORF">V6N12_068758</name>
</gene>
<keyword evidence="4" id="KW-0560">Oxidoreductase</keyword>
<evidence type="ECO:0000256" key="2">
    <source>
        <dbReference type="ARBA" id="ARBA00022485"/>
    </source>
</evidence>
<keyword evidence="2" id="KW-0411">Iron-sulfur</keyword>
<dbReference type="Gene3D" id="3.90.480.20">
    <property type="match status" value="1"/>
</dbReference>
<dbReference type="InterPro" id="IPR036136">
    <property type="entry name" value="Nit/Sulf_reduc_fer-like_dom_sf"/>
</dbReference>